<comment type="caution">
    <text evidence="1">The sequence shown here is derived from an EMBL/GenBank/DDBJ whole genome shotgun (WGS) entry which is preliminary data.</text>
</comment>
<proteinExistence type="predicted"/>
<protein>
    <submittedName>
        <fullName evidence="1">9719_t:CDS:1</fullName>
    </submittedName>
</protein>
<accession>A0A9N8V437</accession>
<organism evidence="1 2">
    <name type="scientific">Funneliformis mosseae</name>
    <name type="common">Endomycorrhizal fungus</name>
    <name type="synonym">Glomus mosseae</name>
    <dbReference type="NCBI Taxonomy" id="27381"/>
    <lineage>
        <taxon>Eukaryota</taxon>
        <taxon>Fungi</taxon>
        <taxon>Fungi incertae sedis</taxon>
        <taxon>Mucoromycota</taxon>
        <taxon>Glomeromycotina</taxon>
        <taxon>Glomeromycetes</taxon>
        <taxon>Glomerales</taxon>
        <taxon>Glomeraceae</taxon>
        <taxon>Funneliformis</taxon>
    </lineage>
</organism>
<dbReference type="AlphaFoldDB" id="A0A9N8V437"/>
<sequence length="270" mass="31991">MFLTLEKKANTLNYLVLGIEDHNDYEANTMITIPINFSKFHNLIMLKYKFYWPRFEHQIQTSCYQNLRTLHVNYIHISTIICVIKNCKGHLRKILVDEYDKRDNNYQESLLLIRTVYEYCPLVEYLSLAFPKSTNHFVELEKLLKTCLKLNSLLLKIACSYHDEKSLEEARLETGEELSNLLIKSTPDNLREIRLGEMVSHTYGVKFSLETLDALLDNWRGRSIITSDESYKKEEYMEIINKYMDDGVIKKFKCVKPWEVHFHNDLSIKD</sequence>
<name>A0A9N8V437_FUNMO</name>
<evidence type="ECO:0000313" key="1">
    <source>
        <dbReference type="EMBL" id="CAG8434032.1"/>
    </source>
</evidence>
<evidence type="ECO:0000313" key="2">
    <source>
        <dbReference type="Proteomes" id="UP000789375"/>
    </source>
</evidence>
<dbReference type="Proteomes" id="UP000789375">
    <property type="component" value="Unassembled WGS sequence"/>
</dbReference>
<dbReference type="EMBL" id="CAJVPP010000002">
    <property type="protein sequence ID" value="CAG8434032.1"/>
    <property type="molecule type" value="Genomic_DNA"/>
</dbReference>
<dbReference type="SUPFAM" id="SSF52047">
    <property type="entry name" value="RNI-like"/>
    <property type="match status" value="1"/>
</dbReference>
<keyword evidence="2" id="KW-1185">Reference proteome</keyword>
<gene>
    <name evidence="1" type="ORF">FMOSSE_LOCUS21</name>
</gene>
<reference evidence="1" key="1">
    <citation type="submission" date="2021-06" db="EMBL/GenBank/DDBJ databases">
        <authorList>
            <person name="Kallberg Y."/>
            <person name="Tangrot J."/>
            <person name="Rosling A."/>
        </authorList>
    </citation>
    <scope>NUCLEOTIDE SEQUENCE</scope>
    <source>
        <strain evidence="1">87-6 pot B 2015</strain>
    </source>
</reference>